<dbReference type="PANTHER" id="PTHR37984">
    <property type="entry name" value="PROTEIN CBG26694"/>
    <property type="match status" value="1"/>
</dbReference>
<proteinExistence type="predicted"/>
<sequence>MAGLWAALQLKPDFVDQIKEAQTWDPFLLGMLERVKQGKKSNFFIRADGLIVNGERICVPDIEGLRREILQEAHNTPYSMHPGTIKMYHNLRPYYWWQTMKKDWAEFVAKCITCQ</sequence>
<gene>
    <name evidence="2" type="ORF">Sradi_2345200</name>
</gene>
<accession>A0AAW2T5M8</accession>
<name>A0AAW2T5M8_SESRA</name>
<dbReference type="Gene3D" id="1.10.340.70">
    <property type="match status" value="1"/>
</dbReference>
<dbReference type="InterPro" id="IPR050951">
    <property type="entry name" value="Retrovirus_Pol_polyprotein"/>
</dbReference>
<feature type="domain" description="Integrase zinc-binding" evidence="1">
    <location>
        <begin position="64"/>
        <end position="115"/>
    </location>
</feature>
<dbReference type="Pfam" id="PF17921">
    <property type="entry name" value="Integrase_H2C2"/>
    <property type="match status" value="1"/>
</dbReference>
<dbReference type="EMBL" id="JACGWJ010000009">
    <property type="protein sequence ID" value="KAL0400019.1"/>
    <property type="molecule type" value="Genomic_DNA"/>
</dbReference>
<reference evidence="2" key="1">
    <citation type="submission" date="2020-06" db="EMBL/GenBank/DDBJ databases">
        <authorList>
            <person name="Li T."/>
            <person name="Hu X."/>
            <person name="Zhang T."/>
            <person name="Song X."/>
            <person name="Zhang H."/>
            <person name="Dai N."/>
            <person name="Sheng W."/>
            <person name="Hou X."/>
            <person name="Wei L."/>
        </authorList>
    </citation>
    <scope>NUCLEOTIDE SEQUENCE</scope>
    <source>
        <strain evidence="2">G02</strain>
        <tissue evidence="2">Leaf</tissue>
    </source>
</reference>
<evidence type="ECO:0000313" key="2">
    <source>
        <dbReference type="EMBL" id="KAL0400019.1"/>
    </source>
</evidence>
<reference evidence="2" key="2">
    <citation type="journal article" date="2024" name="Plant">
        <title>Genomic evolution and insights into agronomic trait innovations of Sesamum species.</title>
        <authorList>
            <person name="Miao H."/>
            <person name="Wang L."/>
            <person name="Qu L."/>
            <person name="Liu H."/>
            <person name="Sun Y."/>
            <person name="Le M."/>
            <person name="Wang Q."/>
            <person name="Wei S."/>
            <person name="Zheng Y."/>
            <person name="Lin W."/>
            <person name="Duan Y."/>
            <person name="Cao H."/>
            <person name="Xiong S."/>
            <person name="Wang X."/>
            <person name="Wei L."/>
            <person name="Li C."/>
            <person name="Ma Q."/>
            <person name="Ju M."/>
            <person name="Zhao R."/>
            <person name="Li G."/>
            <person name="Mu C."/>
            <person name="Tian Q."/>
            <person name="Mei H."/>
            <person name="Zhang T."/>
            <person name="Gao T."/>
            <person name="Zhang H."/>
        </authorList>
    </citation>
    <scope>NUCLEOTIDE SEQUENCE</scope>
    <source>
        <strain evidence="2">G02</strain>
    </source>
</reference>
<dbReference type="AlphaFoldDB" id="A0AAW2T5M8"/>
<dbReference type="InterPro" id="IPR041588">
    <property type="entry name" value="Integrase_H2C2"/>
</dbReference>
<dbReference type="PANTHER" id="PTHR37984:SF5">
    <property type="entry name" value="PROTEIN NYNRIN-LIKE"/>
    <property type="match status" value="1"/>
</dbReference>
<organism evidence="2">
    <name type="scientific">Sesamum radiatum</name>
    <name type="common">Black benniseed</name>
    <dbReference type="NCBI Taxonomy" id="300843"/>
    <lineage>
        <taxon>Eukaryota</taxon>
        <taxon>Viridiplantae</taxon>
        <taxon>Streptophyta</taxon>
        <taxon>Embryophyta</taxon>
        <taxon>Tracheophyta</taxon>
        <taxon>Spermatophyta</taxon>
        <taxon>Magnoliopsida</taxon>
        <taxon>eudicotyledons</taxon>
        <taxon>Gunneridae</taxon>
        <taxon>Pentapetalae</taxon>
        <taxon>asterids</taxon>
        <taxon>lamiids</taxon>
        <taxon>Lamiales</taxon>
        <taxon>Pedaliaceae</taxon>
        <taxon>Sesamum</taxon>
    </lineage>
</organism>
<evidence type="ECO:0000259" key="1">
    <source>
        <dbReference type="Pfam" id="PF17921"/>
    </source>
</evidence>
<protein>
    <recommendedName>
        <fullName evidence="1">Integrase zinc-binding domain-containing protein</fullName>
    </recommendedName>
</protein>
<comment type="caution">
    <text evidence="2">The sequence shown here is derived from an EMBL/GenBank/DDBJ whole genome shotgun (WGS) entry which is preliminary data.</text>
</comment>